<dbReference type="AlphaFoldDB" id="B1Y2B4"/>
<proteinExistence type="predicted"/>
<gene>
    <name evidence="1" type="ordered locus">Lcho_3309</name>
</gene>
<evidence type="ECO:0008006" key="3">
    <source>
        <dbReference type="Google" id="ProtNLM"/>
    </source>
</evidence>
<dbReference type="eggNOG" id="COG3651">
    <property type="taxonomic scope" value="Bacteria"/>
</dbReference>
<evidence type="ECO:0000313" key="1">
    <source>
        <dbReference type="EMBL" id="ACB35567.1"/>
    </source>
</evidence>
<dbReference type="Gene3D" id="3.30.56.110">
    <property type="entry name" value="Protein of unknown function DUF2237"/>
    <property type="match status" value="1"/>
</dbReference>
<accession>B1Y2B4</accession>
<evidence type="ECO:0000313" key="2">
    <source>
        <dbReference type="Proteomes" id="UP000001693"/>
    </source>
</evidence>
<dbReference type="OrthoDB" id="9792525at2"/>
<sequence>MARNVLGTELVACSFDPLTGYFRDGCCNTRADDLGTHVVCARVTAEFLAFSTARGNDLSTPRPEHRFRGLRPGDRWCLCVLRWKEAHAAGVAPPVVLEATHQAALEHVPLDVLRTCEFMP</sequence>
<dbReference type="HOGENOM" id="CLU_127770_1_0_4"/>
<dbReference type="KEGG" id="lch:Lcho_3309"/>
<dbReference type="EMBL" id="CP001013">
    <property type="protein sequence ID" value="ACB35567.1"/>
    <property type="molecule type" value="Genomic_DNA"/>
</dbReference>
<dbReference type="Proteomes" id="UP000001693">
    <property type="component" value="Chromosome"/>
</dbReference>
<organism evidence="1 2">
    <name type="scientific">Leptothrix cholodnii (strain ATCC 51168 / LMG 8142 / SP-6)</name>
    <name type="common">Leptothrix discophora (strain SP-6)</name>
    <dbReference type="NCBI Taxonomy" id="395495"/>
    <lineage>
        <taxon>Bacteria</taxon>
        <taxon>Pseudomonadati</taxon>
        <taxon>Pseudomonadota</taxon>
        <taxon>Betaproteobacteria</taxon>
        <taxon>Burkholderiales</taxon>
        <taxon>Sphaerotilaceae</taxon>
        <taxon>Leptothrix</taxon>
    </lineage>
</organism>
<protein>
    <recommendedName>
        <fullName evidence="3">DUF2237 domain-containing protein</fullName>
    </recommendedName>
</protein>
<reference evidence="1 2" key="1">
    <citation type="submission" date="2008-03" db="EMBL/GenBank/DDBJ databases">
        <title>Complete sequence of Leptothrix cholodnii SP-6.</title>
        <authorList>
            <consortium name="US DOE Joint Genome Institute"/>
            <person name="Copeland A."/>
            <person name="Lucas S."/>
            <person name="Lapidus A."/>
            <person name="Glavina del Rio T."/>
            <person name="Dalin E."/>
            <person name="Tice H."/>
            <person name="Bruce D."/>
            <person name="Goodwin L."/>
            <person name="Pitluck S."/>
            <person name="Chertkov O."/>
            <person name="Brettin T."/>
            <person name="Detter J.C."/>
            <person name="Han C."/>
            <person name="Kuske C.R."/>
            <person name="Schmutz J."/>
            <person name="Larimer F."/>
            <person name="Land M."/>
            <person name="Hauser L."/>
            <person name="Kyrpides N."/>
            <person name="Lykidis A."/>
            <person name="Emerson D."/>
            <person name="Richardson P."/>
        </authorList>
    </citation>
    <scope>NUCLEOTIDE SEQUENCE [LARGE SCALE GENOMIC DNA]</scope>
    <source>
        <strain evidence="2">ATCC 51168 / LMG 8142 / SP-6</strain>
    </source>
</reference>
<name>B1Y2B4_LEPCP</name>
<dbReference type="Pfam" id="PF09996">
    <property type="entry name" value="DUF2237"/>
    <property type="match status" value="1"/>
</dbReference>
<dbReference type="PANTHER" id="PTHR37466:SF1">
    <property type="entry name" value="SLR1628 PROTEIN"/>
    <property type="match status" value="1"/>
</dbReference>
<dbReference type="PANTHER" id="PTHR37466">
    <property type="entry name" value="SLR1628 PROTEIN"/>
    <property type="match status" value="1"/>
</dbReference>
<dbReference type="InterPro" id="IPR018714">
    <property type="entry name" value="DUF2237"/>
</dbReference>
<keyword evidence="2" id="KW-1185">Reference proteome</keyword>
<dbReference type="RefSeq" id="WP_012348314.1">
    <property type="nucleotide sequence ID" value="NC_010524.1"/>
</dbReference>
<dbReference type="STRING" id="395495.Lcho_3309"/>